<reference evidence="2" key="1">
    <citation type="submission" date="2017-02" db="EMBL/GenBank/DDBJ databases">
        <authorList>
            <person name="Daims H."/>
        </authorList>
    </citation>
    <scope>NUCLEOTIDE SEQUENCE [LARGE SCALE GENOMIC DNA]</scope>
</reference>
<dbReference type="EMBL" id="FUKI01000092">
    <property type="protein sequence ID" value="SJM91285.1"/>
    <property type="molecule type" value="Genomic_DNA"/>
</dbReference>
<sequence>MGYGEILGTTQIIHALIKSAIFFKRKINSLTLFYQLFVDDYLLKLIKHGIT</sequence>
<evidence type="ECO:0000313" key="2">
    <source>
        <dbReference type="Proteomes" id="UP000195667"/>
    </source>
</evidence>
<name>A0A1R4H4V6_9GAMM</name>
<dbReference type="Proteomes" id="UP000195667">
    <property type="component" value="Unassembled WGS sequence"/>
</dbReference>
<protein>
    <submittedName>
        <fullName evidence="1">Uncharacterized protein</fullName>
    </submittedName>
</protein>
<keyword evidence="2" id="KW-1185">Reference proteome</keyword>
<gene>
    <name evidence="1" type="ORF">CRENPOLYSF1_190002</name>
</gene>
<evidence type="ECO:0000313" key="1">
    <source>
        <dbReference type="EMBL" id="SJM91285.1"/>
    </source>
</evidence>
<accession>A0A1R4H4V6</accession>
<organism evidence="1 2">
    <name type="scientific">Crenothrix polyspora</name>
    <dbReference type="NCBI Taxonomy" id="360316"/>
    <lineage>
        <taxon>Bacteria</taxon>
        <taxon>Pseudomonadati</taxon>
        <taxon>Pseudomonadota</taxon>
        <taxon>Gammaproteobacteria</taxon>
        <taxon>Methylococcales</taxon>
        <taxon>Crenotrichaceae</taxon>
        <taxon>Crenothrix</taxon>
    </lineage>
</organism>
<dbReference type="AlphaFoldDB" id="A0A1R4H4V6"/>
<proteinExistence type="predicted"/>